<dbReference type="SUPFAM" id="SSF52540">
    <property type="entry name" value="P-loop containing nucleoside triphosphate hydrolases"/>
    <property type="match status" value="1"/>
</dbReference>
<feature type="region of interest" description="Disordered" evidence="9">
    <location>
        <begin position="1233"/>
        <end position="1257"/>
    </location>
</feature>
<dbReference type="PROSITE" id="PS51981">
    <property type="entry name" value="ZF_RZ"/>
    <property type="match status" value="1"/>
</dbReference>
<dbReference type="InterPro" id="IPR000967">
    <property type="entry name" value="Znf_NFX1"/>
</dbReference>
<name>A0ABD0LIE4_9CAEN</name>
<feature type="compositionally biased region" description="Basic and acidic residues" evidence="9">
    <location>
        <begin position="321"/>
        <end position="334"/>
    </location>
</feature>
<feature type="compositionally biased region" description="Basic and acidic residues" evidence="9">
    <location>
        <begin position="431"/>
        <end position="463"/>
    </location>
</feature>
<dbReference type="Pfam" id="PF13087">
    <property type="entry name" value="AAA_12"/>
    <property type="match status" value="1"/>
</dbReference>
<dbReference type="InterPro" id="IPR041677">
    <property type="entry name" value="DNA2/NAM7_AAA_11"/>
</dbReference>
<keyword evidence="8" id="KW-0175">Coiled coil</keyword>
<feature type="compositionally biased region" description="Basic and acidic residues" evidence="9">
    <location>
        <begin position="396"/>
        <end position="408"/>
    </location>
</feature>
<evidence type="ECO:0000256" key="4">
    <source>
        <dbReference type="ARBA" id="ARBA00022737"/>
    </source>
</evidence>
<evidence type="ECO:0000259" key="10">
    <source>
        <dbReference type="PROSITE" id="PS51981"/>
    </source>
</evidence>
<keyword evidence="12" id="KW-1185">Reference proteome</keyword>
<protein>
    <recommendedName>
        <fullName evidence="10">RZ-type domain-containing protein</fullName>
    </recommendedName>
</protein>
<accession>A0ABD0LIE4</accession>
<feature type="compositionally biased region" description="Basic and acidic residues" evidence="9">
    <location>
        <begin position="204"/>
        <end position="221"/>
    </location>
</feature>
<feature type="coiled-coil region" evidence="8">
    <location>
        <begin position="1342"/>
        <end position="1369"/>
    </location>
</feature>
<evidence type="ECO:0000256" key="2">
    <source>
        <dbReference type="ARBA" id="ARBA00022490"/>
    </source>
</evidence>
<keyword evidence="3" id="KW-0479">Metal-binding</keyword>
<dbReference type="Proteomes" id="UP001519460">
    <property type="component" value="Unassembled WGS sequence"/>
</dbReference>
<feature type="compositionally biased region" description="Polar residues" evidence="9">
    <location>
        <begin position="17"/>
        <end position="32"/>
    </location>
</feature>
<feature type="compositionally biased region" description="Basic and acidic residues" evidence="9">
    <location>
        <begin position="1234"/>
        <end position="1249"/>
    </location>
</feature>
<dbReference type="InterPro" id="IPR027417">
    <property type="entry name" value="P-loop_NTPase"/>
</dbReference>
<comment type="caution">
    <text evidence="11">The sequence shown here is derived from an EMBL/GenBank/DDBJ whole genome shotgun (WGS) entry which is preliminary data.</text>
</comment>
<comment type="subcellular location">
    <subcellularLocation>
        <location evidence="1">Cytoplasm</location>
    </subcellularLocation>
</comment>
<dbReference type="FunFam" id="3.40.50.300:FF:000742">
    <property type="entry name" value="NFX1-type zinc finger-containing protein 1"/>
    <property type="match status" value="1"/>
</dbReference>
<evidence type="ECO:0000256" key="1">
    <source>
        <dbReference type="ARBA" id="ARBA00004496"/>
    </source>
</evidence>
<feature type="compositionally biased region" description="Basic and acidic residues" evidence="9">
    <location>
        <begin position="299"/>
        <end position="311"/>
    </location>
</feature>
<dbReference type="GO" id="GO:0008270">
    <property type="term" value="F:zinc ion binding"/>
    <property type="evidence" value="ECO:0007669"/>
    <property type="project" value="UniProtKB-KW"/>
</dbReference>
<dbReference type="InterPro" id="IPR041679">
    <property type="entry name" value="DNA2/NAM7-like_C"/>
</dbReference>
<feature type="compositionally biased region" description="Basic and acidic residues" evidence="9">
    <location>
        <begin position="230"/>
        <end position="244"/>
    </location>
</feature>
<evidence type="ECO:0000256" key="5">
    <source>
        <dbReference type="ARBA" id="ARBA00022771"/>
    </source>
</evidence>
<dbReference type="CDD" id="cd06008">
    <property type="entry name" value="NF-X1-zinc-finger"/>
    <property type="match status" value="1"/>
</dbReference>
<feature type="compositionally biased region" description="Low complexity" evidence="9">
    <location>
        <begin position="49"/>
        <end position="63"/>
    </location>
</feature>
<evidence type="ECO:0000256" key="8">
    <source>
        <dbReference type="SAM" id="Coils"/>
    </source>
</evidence>
<evidence type="ECO:0000256" key="6">
    <source>
        <dbReference type="ARBA" id="ARBA00022833"/>
    </source>
</evidence>
<proteinExistence type="predicted"/>
<dbReference type="SMART" id="SM00438">
    <property type="entry name" value="ZnF_NFX"/>
    <property type="match status" value="4"/>
</dbReference>
<dbReference type="GO" id="GO:0005737">
    <property type="term" value="C:cytoplasm"/>
    <property type="evidence" value="ECO:0007669"/>
    <property type="project" value="UniProtKB-SubCell"/>
</dbReference>
<gene>
    <name evidence="11" type="ORF">BaRGS_00009534</name>
</gene>
<feature type="compositionally biased region" description="Basic and acidic residues" evidence="9">
    <location>
        <begin position="472"/>
        <end position="485"/>
    </location>
</feature>
<dbReference type="Pfam" id="PF25396">
    <property type="entry name" value="ZNFX1"/>
    <property type="match status" value="1"/>
</dbReference>
<keyword evidence="6" id="KW-0862">Zinc</keyword>
<feature type="compositionally biased region" description="Low complexity" evidence="9">
    <location>
        <begin position="512"/>
        <end position="522"/>
    </location>
</feature>
<dbReference type="InterPro" id="IPR045055">
    <property type="entry name" value="DNA2/NAM7-like"/>
</dbReference>
<dbReference type="GO" id="GO:0002376">
    <property type="term" value="P:immune system process"/>
    <property type="evidence" value="ECO:0007669"/>
    <property type="project" value="UniProtKB-KW"/>
</dbReference>
<feature type="compositionally biased region" description="Basic and acidic residues" evidence="9">
    <location>
        <begin position="256"/>
        <end position="265"/>
    </location>
</feature>
<sequence length="2313" mass="262201">MWSSSDDDEPSNRARISGTSSLPSAKVQSQPRARQPLVTTHGFCSTMKGNSDSNDSDSSSGSDVTGKAPKWKTLNLHSIPPKPKPRSSLQAKPDGRSQATQLSSRDKPKPAGGISGSKLPPDVRPKQKLTPAVLSSDYKRQEVPTNTREHRSGSASASKGSFQKSSREDLSLKQYLVHDKREKPQHTRDKPHPTASVYGQASGRFEEGSAHGYSKREEKLSLSEFLPEGIHSKEKHPGARRNEHVATSGVGARAPRQAEGRRDPADQNSLNSARMRIDDRGNEMAGRPYSATQQRISGRVHDQVQVRRDPAEQNTLNLARLKIDDRSESEDGRVRLAAPRRTGSNQPRMPHQRAPGAARNRPTKNGSGSTDDSDDETSLEKLLPTARRYVPPRRQHAPDGHGADRGDRYPAGNQRQRAGSGNFGGAEDDRDFDRNWRDRPDQRNAGDGRRHPDEGAGLDDRNRRQAPQPARGGHEPHEDARENRRFNVPPARDEDDQNDEARMGNGGRNGQGRHQNGNRQQNRPPPRGPRPAEVNLHFTRLRELKSKDPAEVLTALSYSKEGLKILLKNENKLTTDTEMTKLVLNALAKVSNCNSMPSQQSAVLNVVRASSFLRILGTFLCVSGSSGSEVEVNKIIGDSADLAKTLLALFSSVVHDVVMIYSFIETAQKQAELRGLELTPEVVTKVEDLEVAKTAALEALRYTSRNREGKPEVDEDSLTPPDDFRALSVFPTMADLDKEELPFLRKNKPTGGYSSADHYLDVQFRLLREDFVYPLREGIQEYLKTVAAPHRGKRLKDIRVYHGVHVLRAVCLQNGLGHRLNFDVSHMKRVRWEVSKRLIYGSLVCLSSDNFQTELFFATVANREPSDLKEGIVDVTFEHDLHELAAISPETVFTMAETTAFFEAYRHVLSGLQNIRDNQLPFQRYIVQCNKNVQDPSYLADSRNPTYDLRPLVDDKMVLREDRQLQDQGREVGYNFSAESRPADDVSVLHREEWPDNQLLKLDASQFEALYRALTKEFSVIQGPPGTGKTYVGLKIVKALLHNRKSWDPELKSSMLIVCYTNHALDQFLEGVVSFFKGSVVRVGSRLRSEALQKYTLNNLRWEKRRNRDDADRDFREITRLRFQGNDAMDNLKRQMDTIGLKIEGAKMEILHEDVLRPYMSETHYERLQDARPYLHQQAFIQRGKTKKKLFCMAEWLGIGSVLQNRVVTAEDLETLDQELGEDELEIEGEIQAMEERNRLDTEDNNDRDKKKKAKKKELEEERSRYLALDISKLDSGRREQGDGDGFQIPTAHWRKIKRKLRRNVSLDDRMTGAQEKQIEDLWGLDFNERWRLYRLWTYEMCRALQTDMREMEELYDQLARRQKETLMQEDKHILKTATVIAMTTTGAAKYQSVLQEVKPKIVVVEEAAEVLEGHVITTLSQDCQHLILIGDHKQLRPNPTVYHLARKYNLELSLFERMINNGLRCVTLGWQHRMRPEIASLVKSIYPELKNHESVLKYEDVKGISSNVFFINHSFPETNDDETKSHSNNYEALYLAQLTSYLLKQGYHPSRITVLTTYSGQLFQLKKLMPKKQYEGVRLTVVDNFQGEENDIILLSLVRSNEDSNIGFLKIENRVCVALSRAKIGLFVIGNFDVLSAESELWQTITTNLKKEGRLGEALRLYCQNHPQDDGLVIRAPEDFNLAPEGGCMKRCSARLDCGHVCTLMCHPYDQEHKEFGCRKPCERKMNCDFQHPCRKKCFENCGECMEPVEKMMPKCGHVMYIPCCVRVEDFICQADCEVRLPCGHLCGDRCGERHRCYETVEHTWPCGHSGIVYCSAKDTEKCTAPCRKQLACGHQCAGLCHECSGGRLHKTCRNRCTRILVCGHKCKDTCSNCPPCEDRCANRCPHSVCPKRCGLPCALCKERCQWRCPHFRCTRLCCEPCDRPRCDEPCPELLKCDHPCIGVCGEPCPNLCRICDREEVTEILFGTEEEPDAMFVQLEDCGHVLEVSGLDTWMETTTSEHEDSVQLRACPKCKTLIRKNLRYGAIIKQQLQDIELIKARLLGDEDKREEILLQLEGKCEAETDSYVKGLKEDILEAGDDETLGGLVCMQNQMKLLDECKKLAQIKKKKLGTYAPTAANFVMALSNFEKWVVAPRLMFRDQEASDAQTELQRLQHWLRLLIFQHLAEDRGVKLPGDITDPMQNTLLRMKNGLLYTESHQEATKTLISKLEELVPESGLGISDKERVMILKAMQLNTGHWYKCPKGHVYAIGDCGGANQGSRCPECKAAIGGVNYRLAEGNTLASEMDGAQAAAWSERNNLNNYGFNIAFED</sequence>
<organism evidence="11 12">
    <name type="scientific">Batillaria attramentaria</name>
    <dbReference type="NCBI Taxonomy" id="370345"/>
    <lineage>
        <taxon>Eukaryota</taxon>
        <taxon>Metazoa</taxon>
        <taxon>Spiralia</taxon>
        <taxon>Lophotrochozoa</taxon>
        <taxon>Mollusca</taxon>
        <taxon>Gastropoda</taxon>
        <taxon>Caenogastropoda</taxon>
        <taxon>Sorbeoconcha</taxon>
        <taxon>Cerithioidea</taxon>
        <taxon>Batillariidae</taxon>
        <taxon>Batillaria</taxon>
    </lineage>
</organism>
<feature type="region of interest" description="Disordered" evidence="9">
    <location>
        <begin position="1"/>
        <end position="533"/>
    </location>
</feature>
<feature type="compositionally biased region" description="Basic and acidic residues" evidence="9">
    <location>
        <begin position="137"/>
        <end position="152"/>
    </location>
</feature>
<dbReference type="Gene3D" id="3.40.50.300">
    <property type="entry name" value="P-loop containing nucleotide triphosphate hydrolases"/>
    <property type="match status" value="3"/>
</dbReference>
<evidence type="ECO:0000313" key="12">
    <source>
        <dbReference type="Proteomes" id="UP001519460"/>
    </source>
</evidence>
<evidence type="ECO:0000256" key="7">
    <source>
        <dbReference type="ARBA" id="ARBA00022859"/>
    </source>
</evidence>
<feature type="compositionally biased region" description="Polar residues" evidence="9">
    <location>
        <begin position="153"/>
        <end position="164"/>
    </location>
</feature>
<dbReference type="Pfam" id="PF20173">
    <property type="entry name" value="ZnF_RZ-type"/>
    <property type="match status" value="1"/>
</dbReference>
<dbReference type="PANTHER" id="PTHR10887">
    <property type="entry name" value="DNA2/NAM7 HELICASE FAMILY"/>
    <property type="match status" value="1"/>
</dbReference>
<evidence type="ECO:0000256" key="9">
    <source>
        <dbReference type="SAM" id="MobiDB-lite"/>
    </source>
</evidence>
<dbReference type="Pfam" id="PF13086">
    <property type="entry name" value="AAA_11"/>
    <property type="match status" value="1"/>
</dbReference>
<feature type="domain" description="RZ-type" evidence="10">
    <location>
        <begin position="2222"/>
        <end position="2293"/>
    </location>
</feature>
<keyword evidence="5" id="KW-0863">Zinc-finger</keyword>
<dbReference type="CDD" id="cd18808">
    <property type="entry name" value="SF1_C_Upf1"/>
    <property type="match status" value="1"/>
</dbReference>
<keyword evidence="4" id="KW-0677">Repeat</keyword>
<dbReference type="PANTHER" id="PTHR10887:SF341">
    <property type="entry name" value="NFX1-TYPE ZINC FINGER-CONTAINING PROTEIN 1"/>
    <property type="match status" value="1"/>
</dbReference>
<feature type="compositionally biased region" description="Basic and acidic residues" evidence="9">
    <location>
        <begin position="165"/>
        <end position="192"/>
    </location>
</feature>
<reference evidence="11 12" key="1">
    <citation type="journal article" date="2023" name="Sci. Data">
        <title>Genome assembly of the Korean intertidal mud-creeper Batillaria attramentaria.</title>
        <authorList>
            <person name="Patra A.K."/>
            <person name="Ho P.T."/>
            <person name="Jun S."/>
            <person name="Lee S.J."/>
            <person name="Kim Y."/>
            <person name="Won Y.J."/>
        </authorList>
    </citation>
    <scope>NUCLEOTIDE SEQUENCE [LARGE SCALE GENOMIC DNA]</scope>
    <source>
        <strain evidence="11">Wonlab-2016</strain>
    </source>
</reference>
<dbReference type="EMBL" id="JACVVK020000045">
    <property type="protein sequence ID" value="KAK7499274.1"/>
    <property type="molecule type" value="Genomic_DNA"/>
</dbReference>
<evidence type="ECO:0000313" key="11">
    <source>
        <dbReference type="EMBL" id="KAK7499274.1"/>
    </source>
</evidence>
<dbReference type="InterPro" id="IPR046439">
    <property type="entry name" value="ZF_RZ_dom"/>
</dbReference>
<dbReference type="InterPro" id="IPR057373">
    <property type="entry name" value="ZNFX1"/>
</dbReference>
<keyword evidence="7" id="KW-0391">Immunity</keyword>
<evidence type="ECO:0000256" key="3">
    <source>
        <dbReference type="ARBA" id="ARBA00022723"/>
    </source>
</evidence>
<dbReference type="InterPro" id="IPR047187">
    <property type="entry name" value="SF1_C_Upf1"/>
</dbReference>
<keyword evidence="2" id="KW-0963">Cytoplasm</keyword>